<evidence type="ECO:0000313" key="3">
    <source>
        <dbReference type="Proteomes" id="UP000799772"/>
    </source>
</evidence>
<evidence type="ECO:0000313" key="2">
    <source>
        <dbReference type="EMBL" id="KAF2103599.1"/>
    </source>
</evidence>
<dbReference type="EMBL" id="ML978122">
    <property type="protein sequence ID" value="KAF2103599.1"/>
    <property type="molecule type" value="Genomic_DNA"/>
</dbReference>
<reference evidence="2" key="1">
    <citation type="journal article" date="2020" name="Stud. Mycol.">
        <title>101 Dothideomycetes genomes: a test case for predicting lifestyles and emergence of pathogens.</title>
        <authorList>
            <person name="Haridas S."/>
            <person name="Albert R."/>
            <person name="Binder M."/>
            <person name="Bloem J."/>
            <person name="Labutti K."/>
            <person name="Salamov A."/>
            <person name="Andreopoulos B."/>
            <person name="Baker S."/>
            <person name="Barry K."/>
            <person name="Bills G."/>
            <person name="Bluhm B."/>
            <person name="Cannon C."/>
            <person name="Castanera R."/>
            <person name="Culley D."/>
            <person name="Daum C."/>
            <person name="Ezra D."/>
            <person name="Gonzalez J."/>
            <person name="Henrissat B."/>
            <person name="Kuo A."/>
            <person name="Liang C."/>
            <person name="Lipzen A."/>
            <person name="Lutzoni F."/>
            <person name="Magnuson J."/>
            <person name="Mondo S."/>
            <person name="Nolan M."/>
            <person name="Ohm R."/>
            <person name="Pangilinan J."/>
            <person name="Park H.-J."/>
            <person name="Ramirez L."/>
            <person name="Alfaro M."/>
            <person name="Sun H."/>
            <person name="Tritt A."/>
            <person name="Yoshinaga Y."/>
            <person name="Zwiers L.-H."/>
            <person name="Turgeon B."/>
            <person name="Goodwin S."/>
            <person name="Spatafora J."/>
            <person name="Crous P."/>
            <person name="Grigoriev I."/>
        </authorList>
    </citation>
    <scope>NUCLEOTIDE SEQUENCE</scope>
    <source>
        <strain evidence="2">CBS 133067</strain>
    </source>
</reference>
<keyword evidence="3" id="KW-1185">Reference proteome</keyword>
<feature type="region of interest" description="Disordered" evidence="1">
    <location>
        <begin position="67"/>
        <end position="97"/>
    </location>
</feature>
<dbReference type="AlphaFoldDB" id="A0A9P4MFJ7"/>
<sequence length="132" mass="14424">MHKQLSAACQHSPSDTRSQLLITLTSSLTKSRSKPSNFDFSTFRVLAKQHPTTIMPASTVENQPQVAREQMVAQPGAQNDNVANNQQENGEQERQPRLSMRGGGLILDLCACFICCEACKGCCEAIDDCCCC</sequence>
<dbReference type="Proteomes" id="UP000799772">
    <property type="component" value="Unassembled WGS sequence"/>
</dbReference>
<dbReference type="OrthoDB" id="3833019at2759"/>
<evidence type="ECO:0000256" key="1">
    <source>
        <dbReference type="SAM" id="MobiDB-lite"/>
    </source>
</evidence>
<name>A0A9P4MFJ7_9PEZI</name>
<organism evidence="2 3">
    <name type="scientific">Rhizodiscina lignyota</name>
    <dbReference type="NCBI Taxonomy" id="1504668"/>
    <lineage>
        <taxon>Eukaryota</taxon>
        <taxon>Fungi</taxon>
        <taxon>Dikarya</taxon>
        <taxon>Ascomycota</taxon>
        <taxon>Pezizomycotina</taxon>
        <taxon>Dothideomycetes</taxon>
        <taxon>Pleosporomycetidae</taxon>
        <taxon>Aulographales</taxon>
        <taxon>Rhizodiscinaceae</taxon>
        <taxon>Rhizodiscina</taxon>
    </lineage>
</organism>
<gene>
    <name evidence="2" type="ORF">NA57DRAFT_53115</name>
</gene>
<accession>A0A9P4MFJ7</accession>
<protein>
    <submittedName>
        <fullName evidence="2">Uncharacterized protein</fullName>
    </submittedName>
</protein>
<proteinExistence type="predicted"/>
<comment type="caution">
    <text evidence="2">The sequence shown here is derived from an EMBL/GenBank/DDBJ whole genome shotgun (WGS) entry which is preliminary data.</text>
</comment>